<dbReference type="OrthoDB" id="9867832at2"/>
<geneLocation type="plasmid" evidence="3">
    <name>pct2</name>
</geneLocation>
<evidence type="ECO:0000313" key="3">
    <source>
        <dbReference type="Proteomes" id="UP000094652"/>
    </source>
</evidence>
<sequence length="235" mass="26247">MKLKFLSLFLASSMCFTALTSTAFAADIKSSNSFVKELQSQLENNETSCDYLNQMNENIEKSNISTHNNRRKRSLGNPFNMIIRATQTMKTEQLKMNKILNEINMKKQYQTVSTITTQKPKLTVFGVYSYIEHGTVHKDYNETIHRSNLPLSILTYQEGYGEITGVSIDGVAIKSALVAKGQIDENQPIDDVCAQVITLDESLISNLSDGSHSIEVSCTGKNKNITDNLTFILAD</sequence>
<keyword evidence="3" id="KW-1185">Reference proteome</keyword>
<dbReference type="Proteomes" id="UP000094652">
    <property type="component" value="Plasmid pCt2"/>
</dbReference>
<keyword evidence="1" id="KW-0732">Signal</keyword>
<gene>
    <name evidence="2" type="ORF">BGI42_14825</name>
</gene>
<accession>A0A1D7XNW0</accession>
<evidence type="ECO:0000313" key="2">
    <source>
        <dbReference type="EMBL" id="AOR25018.1"/>
    </source>
</evidence>
<reference evidence="3" key="1">
    <citation type="submission" date="2016-09" db="EMBL/GenBank/DDBJ databases">
        <title>Genomics of Clostridium taeniosporum, an organism which forms endospores with ribbon-like appendages.</title>
        <authorList>
            <person name="Walker J.R."/>
        </authorList>
    </citation>
    <scope>NUCLEOTIDE SEQUENCE [LARGE SCALE GENOMIC DNA]</scope>
    <source>
        <strain evidence="3">1/k</strain>
        <plasmid evidence="3">Plasmid pct2</plasmid>
    </source>
</reference>
<dbReference type="RefSeq" id="WP_069681137.1">
    <property type="nucleotide sequence ID" value="NZ_CP017255.2"/>
</dbReference>
<feature type="signal peptide" evidence="1">
    <location>
        <begin position="1"/>
        <end position="25"/>
    </location>
</feature>
<evidence type="ECO:0000256" key="1">
    <source>
        <dbReference type="SAM" id="SignalP"/>
    </source>
</evidence>
<proteinExistence type="predicted"/>
<organism evidence="2 3">
    <name type="scientific">Clostridium taeniosporum</name>
    <dbReference type="NCBI Taxonomy" id="394958"/>
    <lineage>
        <taxon>Bacteria</taxon>
        <taxon>Bacillati</taxon>
        <taxon>Bacillota</taxon>
        <taxon>Clostridia</taxon>
        <taxon>Eubacteriales</taxon>
        <taxon>Clostridiaceae</taxon>
        <taxon>Clostridium</taxon>
    </lineage>
</organism>
<name>A0A1D7XNW0_9CLOT</name>
<dbReference type="EMBL" id="CP017255">
    <property type="protein sequence ID" value="AOR25018.1"/>
    <property type="molecule type" value="Genomic_DNA"/>
</dbReference>
<feature type="chain" id="PRO_5009102085" evidence="1">
    <location>
        <begin position="26"/>
        <end position="235"/>
    </location>
</feature>
<dbReference type="KEGG" id="ctae:BGI42_14825"/>
<keyword evidence="2" id="KW-0614">Plasmid</keyword>
<dbReference type="AlphaFoldDB" id="A0A1D7XNW0"/>
<protein>
    <submittedName>
        <fullName evidence="2">Uncharacterized protein</fullName>
    </submittedName>
</protein>